<feature type="non-terminal residue" evidence="1">
    <location>
        <position position="154"/>
    </location>
</feature>
<name>A0A9P7VRB1_9AGAR</name>
<dbReference type="AlphaFoldDB" id="A0A9P7VRB1"/>
<proteinExistence type="predicted"/>
<dbReference type="GeneID" id="66105695"/>
<keyword evidence="2" id="KW-1185">Reference proteome</keyword>
<gene>
    <name evidence="1" type="ORF">BT62DRAFT_900096</name>
</gene>
<dbReference type="EMBL" id="MU250540">
    <property type="protein sequence ID" value="KAG7444551.1"/>
    <property type="molecule type" value="Genomic_DNA"/>
</dbReference>
<organism evidence="1 2">
    <name type="scientific">Guyanagaster necrorhizus</name>
    <dbReference type="NCBI Taxonomy" id="856835"/>
    <lineage>
        <taxon>Eukaryota</taxon>
        <taxon>Fungi</taxon>
        <taxon>Dikarya</taxon>
        <taxon>Basidiomycota</taxon>
        <taxon>Agaricomycotina</taxon>
        <taxon>Agaricomycetes</taxon>
        <taxon>Agaricomycetidae</taxon>
        <taxon>Agaricales</taxon>
        <taxon>Marasmiineae</taxon>
        <taxon>Physalacriaceae</taxon>
        <taxon>Guyanagaster</taxon>
    </lineage>
</organism>
<dbReference type="OrthoDB" id="5424209at2759"/>
<dbReference type="RefSeq" id="XP_043038051.1">
    <property type="nucleotide sequence ID" value="XM_043183398.1"/>
</dbReference>
<accession>A0A9P7VRB1</accession>
<evidence type="ECO:0000313" key="1">
    <source>
        <dbReference type="EMBL" id="KAG7444551.1"/>
    </source>
</evidence>
<reference evidence="1" key="1">
    <citation type="submission" date="2020-11" db="EMBL/GenBank/DDBJ databases">
        <title>Adaptations for nitrogen fixation in a non-lichenized fungal sporocarp promotes dispersal by wood-feeding termites.</title>
        <authorList>
            <consortium name="DOE Joint Genome Institute"/>
            <person name="Koch R.A."/>
            <person name="Yoon G."/>
            <person name="Arayal U."/>
            <person name="Lail K."/>
            <person name="Amirebrahimi M."/>
            <person name="Labutti K."/>
            <person name="Lipzen A."/>
            <person name="Riley R."/>
            <person name="Barry K."/>
            <person name="Henrissat B."/>
            <person name="Grigoriev I.V."/>
            <person name="Herr J.R."/>
            <person name="Aime M.C."/>
        </authorList>
    </citation>
    <scope>NUCLEOTIDE SEQUENCE</scope>
    <source>
        <strain evidence="1">MCA 3950</strain>
    </source>
</reference>
<dbReference type="Proteomes" id="UP000812287">
    <property type="component" value="Unassembled WGS sequence"/>
</dbReference>
<protein>
    <submittedName>
        <fullName evidence="1">Uncharacterized protein</fullName>
    </submittedName>
</protein>
<sequence length="154" mass="17238">MAATNDPDYTVLDPVPTAPYHPSSVKTQYFYYSTPSQPAFTASSNVWFKRTHPEAYLLLKESSPVGLHPLREIWETKVRPAMIDYLDSKGVKMTGLDSVRMGYPGESSPPIIIWIGVVPGSLSAEDGFEVVDNCKSILYDHNIEDVHVEIYESQ</sequence>
<comment type="caution">
    <text evidence="1">The sequence shown here is derived from an EMBL/GenBank/DDBJ whole genome shotgun (WGS) entry which is preliminary data.</text>
</comment>
<evidence type="ECO:0000313" key="2">
    <source>
        <dbReference type="Proteomes" id="UP000812287"/>
    </source>
</evidence>